<feature type="signal peptide" evidence="7">
    <location>
        <begin position="1"/>
        <end position="29"/>
    </location>
</feature>
<evidence type="ECO:0000256" key="2">
    <source>
        <dbReference type="ARBA" id="ARBA00023157"/>
    </source>
</evidence>
<evidence type="ECO:0000256" key="6">
    <source>
        <dbReference type="SAM" id="Phobius"/>
    </source>
</evidence>
<dbReference type="Gene3D" id="1.10.2000.10">
    <property type="entry name" value="Frizzled cysteine-rich domain"/>
    <property type="match status" value="2"/>
</dbReference>
<dbReference type="GO" id="GO:0005886">
    <property type="term" value="C:plasma membrane"/>
    <property type="evidence" value="ECO:0007669"/>
    <property type="project" value="TreeGrafter"/>
</dbReference>
<evidence type="ECO:0000313" key="10">
    <source>
        <dbReference type="WBParaSite" id="jg17540"/>
    </source>
</evidence>
<keyword evidence="7" id="KW-0732">Signal</keyword>
<feature type="region of interest" description="Disordered" evidence="5">
    <location>
        <begin position="119"/>
        <end position="139"/>
    </location>
</feature>
<proteinExistence type="predicted"/>
<dbReference type="Gene3D" id="1.20.1070.10">
    <property type="entry name" value="Rhodopsin 7-helix transmembrane proteins"/>
    <property type="match status" value="1"/>
</dbReference>
<keyword evidence="9" id="KW-1185">Reference proteome</keyword>
<dbReference type="GO" id="GO:0060070">
    <property type="term" value="P:canonical Wnt signaling pathway"/>
    <property type="evidence" value="ECO:0007669"/>
    <property type="project" value="TreeGrafter"/>
</dbReference>
<protein>
    <submittedName>
        <fullName evidence="10">FZ domain-containing protein</fullName>
    </submittedName>
</protein>
<keyword evidence="6" id="KW-0472">Membrane</keyword>
<feature type="chain" id="PRO_5036815455" evidence="7">
    <location>
        <begin position="30"/>
        <end position="250"/>
    </location>
</feature>
<dbReference type="SUPFAM" id="SSF63501">
    <property type="entry name" value="Frizzled cysteine-rich domain"/>
    <property type="match status" value="1"/>
</dbReference>
<keyword evidence="2 4" id="KW-1015">Disulfide bond</keyword>
<evidence type="ECO:0000256" key="7">
    <source>
        <dbReference type="SAM" id="SignalP"/>
    </source>
</evidence>
<feature type="domain" description="FZ" evidence="8">
    <location>
        <begin position="81"/>
        <end position="127"/>
    </location>
</feature>
<evidence type="ECO:0000259" key="8">
    <source>
        <dbReference type="PROSITE" id="PS50038"/>
    </source>
</evidence>
<dbReference type="InterPro" id="IPR015526">
    <property type="entry name" value="Frizzled/SFRP"/>
</dbReference>
<dbReference type="GO" id="GO:0042813">
    <property type="term" value="F:Wnt receptor activity"/>
    <property type="evidence" value="ECO:0007669"/>
    <property type="project" value="TreeGrafter"/>
</dbReference>
<evidence type="ECO:0000256" key="3">
    <source>
        <dbReference type="ARBA" id="ARBA00023170"/>
    </source>
</evidence>
<name>A0A915D9G2_9BILA</name>
<dbReference type="Proteomes" id="UP000887574">
    <property type="component" value="Unplaced"/>
</dbReference>
<dbReference type="InterPro" id="IPR036790">
    <property type="entry name" value="Frizzled_dom_sf"/>
</dbReference>
<accession>A0A915D9G2</accession>
<keyword evidence="6" id="KW-0812">Transmembrane</keyword>
<dbReference type="PANTHER" id="PTHR11309:SF126">
    <property type="entry name" value="FRIZZLED-2"/>
    <property type="match status" value="1"/>
</dbReference>
<evidence type="ECO:0000256" key="1">
    <source>
        <dbReference type="ARBA" id="ARBA00022473"/>
    </source>
</evidence>
<dbReference type="PANTHER" id="PTHR11309">
    <property type="entry name" value="FRIZZLED"/>
    <property type="match status" value="1"/>
</dbReference>
<keyword evidence="6" id="KW-1133">Transmembrane helix</keyword>
<dbReference type="InterPro" id="IPR000539">
    <property type="entry name" value="Frizzled/Smoothened_7TM"/>
</dbReference>
<feature type="transmembrane region" description="Helical" evidence="6">
    <location>
        <begin position="199"/>
        <end position="220"/>
    </location>
</feature>
<keyword evidence="3" id="KW-0675">Receptor</keyword>
<dbReference type="SMART" id="SM00063">
    <property type="entry name" value="FRI"/>
    <property type="match status" value="1"/>
</dbReference>
<dbReference type="GO" id="GO:0017147">
    <property type="term" value="F:Wnt-protein binding"/>
    <property type="evidence" value="ECO:0007669"/>
    <property type="project" value="TreeGrafter"/>
</dbReference>
<organism evidence="9 10">
    <name type="scientific">Ditylenchus dipsaci</name>
    <dbReference type="NCBI Taxonomy" id="166011"/>
    <lineage>
        <taxon>Eukaryota</taxon>
        <taxon>Metazoa</taxon>
        <taxon>Ecdysozoa</taxon>
        <taxon>Nematoda</taxon>
        <taxon>Chromadorea</taxon>
        <taxon>Rhabditida</taxon>
        <taxon>Tylenchina</taxon>
        <taxon>Tylenchomorpha</taxon>
        <taxon>Sphaerularioidea</taxon>
        <taxon>Anguinidae</taxon>
        <taxon>Anguininae</taxon>
        <taxon>Ditylenchus</taxon>
    </lineage>
</organism>
<dbReference type="Pfam" id="PF01534">
    <property type="entry name" value="Frizzled"/>
    <property type="match status" value="1"/>
</dbReference>
<dbReference type="InterPro" id="IPR020067">
    <property type="entry name" value="Frizzled_dom"/>
</dbReference>
<dbReference type="AlphaFoldDB" id="A0A915D9G2"/>
<sequence>MISAENRPSSPLILLLLLLLVLSVSTVNGYRSETKSKKCEPITIPLCQGIGYNMTSYPTAMDMKNKMRLVWKYISFIHWSREVCLEARKHCAPLMQQYGFKWPLTLQCDPLPKMADQQSSGQLCAAPPDTPDNSNPTVTQSNEVAVRHPVTKQYPVAPPELLGIDVLDRQCQCKCVLPFLSQTDLRIQSTMEDRQFLNAWISVWSGICLALSLFTVLTFLTDMARFPYPERPIFFLSLCQMMVSMGFYCE</sequence>
<dbReference type="PRINTS" id="PR00489">
    <property type="entry name" value="FRIZZLED"/>
</dbReference>
<evidence type="ECO:0000256" key="5">
    <source>
        <dbReference type="SAM" id="MobiDB-lite"/>
    </source>
</evidence>
<dbReference type="WBParaSite" id="jg17540">
    <property type="protein sequence ID" value="jg17540"/>
    <property type="gene ID" value="jg17540"/>
</dbReference>
<evidence type="ECO:0000313" key="9">
    <source>
        <dbReference type="Proteomes" id="UP000887574"/>
    </source>
</evidence>
<comment type="caution">
    <text evidence="4">Lacks conserved residue(s) required for the propagation of feature annotation.</text>
</comment>
<keyword evidence="1" id="KW-0217">Developmental protein</keyword>
<feature type="disulfide bond" evidence="4">
    <location>
        <begin position="84"/>
        <end position="108"/>
    </location>
</feature>
<evidence type="ECO:0000256" key="4">
    <source>
        <dbReference type="PROSITE-ProRule" id="PRU00090"/>
    </source>
</evidence>
<reference evidence="10" key="1">
    <citation type="submission" date="2022-11" db="UniProtKB">
        <authorList>
            <consortium name="WormBaseParasite"/>
        </authorList>
    </citation>
    <scope>IDENTIFICATION</scope>
</reference>
<dbReference type="GO" id="GO:0035567">
    <property type="term" value="P:non-canonical Wnt signaling pathway"/>
    <property type="evidence" value="ECO:0007669"/>
    <property type="project" value="TreeGrafter"/>
</dbReference>
<dbReference type="PROSITE" id="PS50038">
    <property type="entry name" value="FZ"/>
    <property type="match status" value="1"/>
</dbReference>